<dbReference type="InterPro" id="IPR050509">
    <property type="entry name" value="CoA-transferase_III"/>
</dbReference>
<keyword evidence="6" id="KW-1185">Reference proteome</keyword>
<dbReference type="InterPro" id="IPR044855">
    <property type="entry name" value="CoA-Trfase_III_dom3_sf"/>
</dbReference>
<accession>A0A1Q4HNB4</accession>
<dbReference type="FunFam" id="3.40.50.10540:FF:000004">
    <property type="entry name" value="Probable alpha-methylacyl-CoA racemase mcr"/>
    <property type="match status" value="1"/>
</dbReference>
<dbReference type="PANTHER" id="PTHR48228">
    <property type="entry name" value="SUCCINYL-COA--D-CITRAMALATE COA-TRANSFERASE"/>
    <property type="match status" value="1"/>
</dbReference>
<dbReference type="InterPro" id="IPR023606">
    <property type="entry name" value="CoA-Trfase_III_dom_1_sf"/>
</dbReference>
<protein>
    <recommendedName>
        <fullName evidence="4">Alpha-methylacyl-CoA racemase</fullName>
        <ecNumber evidence="3">5.1.99.4</ecNumber>
    </recommendedName>
</protein>
<dbReference type="SUPFAM" id="SSF89796">
    <property type="entry name" value="CoA-transferase family III (CaiB/BaiF)"/>
    <property type="match status" value="1"/>
</dbReference>
<dbReference type="FunFam" id="3.30.1540.10:FF:000004">
    <property type="entry name" value="Probable alpha-methylacyl-CoA racemase mcr"/>
    <property type="match status" value="1"/>
</dbReference>
<gene>
    <name evidence="5" type="ORF">BRW65_24640</name>
</gene>
<dbReference type="PANTHER" id="PTHR48228:SF5">
    <property type="entry name" value="ALPHA-METHYLACYL-COA RACEMASE"/>
    <property type="match status" value="1"/>
</dbReference>
<evidence type="ECO:0000313" key="5">
    <source>
        <dbReference type="EMBL" id="OJZ68932.1"/>
    </source>
</evidence>
<dbReference type="GO" id="GO:0008111">
    <property type="term" value="F:alpha-methylacyl-CoA racemase activity"/>
    <property type="evidence" value="ECO:0007669"/>
    <property type="project" value="UniProtKB-EC"/>
</dbReference>
<dbReference type="Gene3D" id="3.30.1540.10">
    <property type="entry name" value="formyl-coa transferase, domain 3"/>
    <property type="match status" value="1"/>
</dbReference>
<proteinExistence type="inferred from homology"/>
<dbReference type="InterPro" id="IPR003673">
    <property type="entry name" value="CoA-Trfase_fam_III"/>
</dbReference>
<dbReference type="Gene3D" id="3.40.50.10540">
    <property type="entry name" value="Crotonobetainyl-coa:carnitine coa-transferase, domain 1"/>
    <property type="match status" value="1"/>
</dbReference>
<reference evidence="5 6" key="1">
    <citation type="submission" date="2016-11" db="EMBL/GenBank/DDBJ databases">
        <title>Genome sequences of unsequenced Mycobacteria.</title>
        <authorList>
            <person name="Greninger A.L."/>
            <person name="Fang F."/>
            <person name="Jerome K.R."/>
        </authorList>
    </citation>
    <scope>NUCLEOTIDE SEQUENCE [LARGE SCALE GENOMIC DNA]</scope>
    <source>
        <strain evidence="5 6">M11</strain>
    </source>
</reference>
<dbReference type="OrthoDB" id="9797653at2"/>
<sequence>MAGPLKGLRVVELAGIGPGPHAAMILGDLGADVVRIDRPSTGPGGVAKDAMLRNRRVVTVDLKSDEGRAVVLQLVAKADVLIEGFRPGVTERLGLGPEQCAEVNERLIYARMTGWGQSGPRSQQAGHDINYISLNGILHAIGRADERPVPPLNLVGDFGGGSMFLLVGILSALWERQNSGKGQVIDAAMVDGSSVLIQMMWAMRGLGMWSDVRGTNMLDGGAPYYDTYECADGRYVAVGAIEPQFYAAMLAGLGLDAANLPAQNDVSRWPELRAALTAAFAGHDRDHWAKVFADSDACVTPILAFGEVHTEPHITERNTFYEVDGGLEPLPAPRFSRTTPDVPRPPAAPLPDVQAVLADWV</sequence>
<dbReference type="STRING" id="53378.BRW65_24640"/>
<evidence type="ECO:0000256" key="1">
    <source>
        <dbReference type="ARBA" id="ARBA00008383"/>
    </source>
</evidence>
<evidence type="ECO:0000313" key="6">
    <source>
        <dbReference type="Proteomes" id="UP000186438"/>
    </source>
</evidence>
<dbReference type="Gene3D" id="3.30.60.110">
    <property type="match status" value="1"/>
</dbReference>
<comment type="caution">
    <text evidence="5">The sequence shown here is derived from an EMBL/GenBank/DDBJ whole genome shotgun (WGS) entry which is preliminary data.</text>
</comment>
<evidence type="ECO:0000256" key="4">
    <source>
        <dbReference type="ARBA" id="ARBA00074506"/>
    </source>
</evidence>
<organism evidence="5 6">
    <name type="scientific">Mycobacterium paraffinicum</name>
    <dbReference type="NCBI Taxonomy" id="53378"/>
    <lineage>
        <taxon>Bacteria</taxon>
        <taxon>Bacillati</taxon>
        <taxon>Actinomycetota</taxon>
        <taxon>Actinomycetes</taxon>
        <taxon>Mycobacteriales</taxon>
        <taxon>Mycobacteriaceae</taxon>
        <taxon>Mycobacterium</taxon>
    </lineage>
</organism>
<dbReference type="Proteomes" id="UP000186438">
    <property type="component" value="Unassembled WGS sequence"/>
</dbReference>
<evidence type="ECO:0000256" key="2">
    <source>
        <dbReference type="ARBA" id="ARBA00023235"/>
    </source>
</evidence>
<dbReference type="Pfam" id="PF02515">
    <property type="entry name" value="CoA_transf_3"/>
    <property type="match status" value="1"/>
</dbReference>
<dbReference type="AlphaFoldDB" id="A0A1Q4HNB4"/>
<dbReference type="RefSeq" id="WP_073879246.1">
    <property type="nucleotide sequence ID" value="NZ_MPNT01000032.1"/>
</dbReference>
<evidence type="ECO:0000256" key="3">
    <source>
        <dbReference type="ARBA" id="ARBA00066407"/>
    </source>
</evidence>
<keyword evidence="2" id="KW-0413">Isomerase</keyword>
<dbReference type="EMBL" id="MPNT01000032">
    <property type="protein sequence ID" value="OJZ68932.1"/>
    <property type="molecule type" value="Genomic_DNA"/>
</dbReference>
<name>A0A1Q4HNB4_9MYCO</name>
<comment type="similarity">
    <text evidence="1">Belongs to the CoA-transferase III family.</text>
</comment>
<dbReference type="EC" id="5.1.99.4" evidence="3"/>